<evidence type="ECO:0000256" key="2">
    <source>
        <dbReference type="ARBA" id="ARBA00022801"/>
    </source>
</evidence>
<reference evidence="4 5" key="1">
    <citation type="submission" date="2019-11" db="EMBL/GenBank/DDBJ databases">
        <title>Lactobacillus sp. nov. CRM56-3, isolated from fermented tea leaves.</title>
        <authorList>
            <person name="Phuengjayaem S."/>
            <person name="Tanasupawat S."/>
        </authorList>
    </citation>
    <scope>NUCLEOTIDE SEQUENCE [LARGE SCALE GENOMIC DNA]</scope>
    <source>
        <strain evidence="4 5">CRM56-3</strain>
    </source>
</reference>
<name>A0A7X2XV99_9LACO</name>
<comment type="similarity">
    <text evidence="1">Belongs to the isochorismatase family.</text>
</comment>
<dbReference type="Pfam" id="PF00857">
    <property type="entry name" value="Isochorismatase"/>
    <property type="match status" value="1"/>
</dbReference>
<evidence type="ECO:0000313" key="4">
    <source>
        <dbReference type="EMBL" id="MTV82279.1"/>
    </source>
</evidence>
<organism evidence="4 5">
    <name type="scientific">Secundilactobacillus folii</name>
    <dbReference type="NCBI Taxonomy" id="2678357"/>
    <lineage>
        <taxon>Bacteria</taxon>
        <taxon>Bacillati</taxon>
        <taxon>Bacillota</taxon>
        <taxon>Bacilli</taxon>
        <taxon>Lactobacillales</taxon>
        <taxon>Lactobacillaceae</taxon>
        <taxon>Secundilactobacillus</taxon>
    </lineage>
</organism>
<evidence type="ECO:0000259" key="3">
    <source>
        <dbReference type="Pfam" id="PF00857"/>
    </source>
</evidence>
<dbReference type="PANTHER" id="PTHR43540">
    <property type="entry name" value="PEROXYUREIDOACRYLATE/UREIDOACRYLATE AMIDOHYDROLASE-RELATED"/>
    <property type="match status" value="1"/>
</dbReference>
<feature type="domain" description="Isochorismatase-like" evidence="3">
    <location>
        <begin position="11"/>
        <end position="185"/>
    </location>
</feature>
<accession>A0A7X2XV99</accession>
<dbReference type="InterPro" id="IPR000868">
    <property type="entry name" value="Isochorismatase-like_dom"/>
</dbReference>
<dbReference type="InterPro" id="IPR036380">
    <property type="entry name" value="Isochorismatase-like_sf"/>
</dbReference>
<dbReference type="PANTHER" id="PTHR43540:SF7">
    <property type="entry name" value="ISOCHORISMATASE FAMILY PROTEIN YECD"/>
    <property type="match status" value="1"/>
</dbReference>
<gene>
    <name evidence="4" type="ORF">GM612_06390</name>
</gene>
<proteinExistence type="inferred from homology"/>
<dbReference type="RefSeq" id="WP_155431554.1">
    <property type="nucleotide sequence ID" value="NZ_WNJO01000006.1"/>
</dbReference>
<dbReference type="AlphaFoldDB" id="A0A7X2XV99"/>
<dbReference type="EMBL" id="WNJO01000006">
    <property type="protein sequence ID" value="MTV82279.1"/>
    <property type="molecule type" value="Genomic_DNA"/>
</dbReference>
<evidence type="ECO:0000256" key="1">
    <source>
        <dbReference type="ARBA" id="ARBA00006336"/>
    </source>
</evidence>
<dbReference type="Gene3D" id="3.40.50.850">
    <property type="entry name" value="Isochorismatase-like"/>
    <property type="match status" value="1"/>
</dbReference>
<dbReference type="GO" id="GO:0016787">
    <property type="term" value="F:hydrolase activity"/>
    <property type="evidence" value="ECO:0007669"/>
    <property type="project" value="UniProtKB-KW"/>
</dbReference>
<protein>
    <submittedName>
        <fullName evidence="4">Isochorismatase family protein</fullName>
    </submittedName>
</protein>
<comment type="caution">
    <text evidence="4">The sequence shown here is derived from an EMBL/GenBank/DDBJ whole genome shotgun (WGS) entry which is preliminary data.</text>
</comment>
<dbReference type="InterPro" id="IPR050272">
    <property type="entry name" value="Isochorismatase-like_hydrls"/>
</dbReference>
<dbReference type="Proteomes" id="UP000466388">
    <property type="component" value="Unassembled WGS sequence"/>
</dbReference>
<keyword evidence="5" id="KW-1185">Reference proteome</keyword>
<keyword evidence="2" id="KW-0378">Hydrolase</keyword>
<sequence>MALPTIEPSKTAYIAIDMQDNILAAPTIGPSTSAEVLAVNNQLANRLKNTAILIVQVTVNMPDVQNLFPFPNGFEKPPLSPNTARLMMPIAHDDSATNVITVTKHNPSAFFGTDLEVQLQRQGIDTIILTGVSSSNGVYATGFDAYEHRYRVISVEDACADRDPESHRFFFRKIFPRIGWVTESDKLLQHL</sequence>
<dbReference type="SUPFAM" id="SSF52499">
    <property type="entry name" value="Isochorismatase-like hydrolases"/>
    <property type="match status" value="1"/>
</dbReference>
<dbReference type="CDD" id="cd00431">
    <property type="entry name" value="cysteine_hydrolases"/>
    <property type="match status" value="1"/>
</dbReference>
<evidence type="ECO:0000313" key="5">
    <source>
        <dbReference type="Proteomes" id="UP000466388"/>
    </source>
</evidence>